<evidence type="ECO:0000256" key="6">
    <source>
        <dbReference type="PROSITE-ProRule" id="PRU10141"/>
    </source>
</evidence>
<dbReference type="InterPro" id="IPR051175">
    <property type="entry name" value="CLK_kinases"/>
</dbReference>
<dbReference type="Gene3D" id="3.30.200.20">
    <property type="entry name" value="Phosphorylase Kinase, domain 1"/>
    <property type="match status" value="1"/>
</dbReference>
<evidence type="ECO:0000256" key="2">
    <source>
        <dbReference type="ARBA" id="ARBA00022679"/>
    </source>
</evidence>
<protein>
    <submittedName>
        <fullName evidence="8">Serine/threonine protein kinase</fullName>
    </submittedName>
</protein>
<dbReference type="InterPro" id="IPR000719">
    <property type="entry name" value="Prot_kinase_dom"/>
</dbReference>
<dbReference type="InterPro" id="IPR011009">
    <property type="entry name" value="Kinase-like_dom_sf"/>
</dbReference>
<organism evidence="8 9">
    <name type="scientific">Polytolypa hystricis (strain UAMH7299)</name>
    <dbReference type="NCBI Taxonomy" id="1447883"/>
    <lineage>
        <taxon>Eukaryota</taxon>
        <taxon>Fungi</taxon>
        <taxon>Dikarya</taxon>
        <taxon>Ascomycota</taxon>
        <taxon>Pezizomycotina</taxon>
        <taxon>Eurotiomycetes</taxon>
        <taxon>Eurotiomycetidae</taxon>
        <taxon>Onygenales</taxon>
        <taxon>Onygenales incertae sedis</taxon>
        <taxon>Polytolypa</taxon>
    </lineage>
</organism>
<evidence type="ECO:0000256" key="5">
    <source>
        <dbReference type="ARBA" id="ARBA00022840"/>
    </source>
</evidence>
<dbReference type="SUPFAM" id="SSF56112">
    <property type="entry name" value="Protein kinase-like (PK-like)"/>
    <property type="match status" value="1"/>
</dbReference>
<dbReference type="PROSITE" id="PS50011">
    <property type="entry name" value="PROTEIN_KINASE_DOM"/>
    <property type="match status" value="1"/>
</dbReference>
<dbReference type="PROSITE" id="PS00107">
    <property type="entry name" value="PROTEIN_KINASE_ATP"/>
    <property type="match status" value="1"/>
</dbReference>
<keyword evidence="4 8" id="KW-0418">Kinase</keyword>
<name>A0A2B7Y9A1_POLH7</name>
<evidence type="ECO:0000259" key="7">
    <source>
        <dbReference type="PROSITE" id="PS50011"/>
    </source>
</evidence>
<dbReference type="Gene3D" id="1.10.510.10">
    <property type="entry name" value="Transferase(Phosphotransferase) domain 1"/>
    <property type="match status" value="1"/>
</dbReference>
<reference evidence="8 9" key="1">
    <citation type="submission" date="2017-10" db="EMBL/GenBank/DDBJ databases">
        <title>Comparative genomics in systemic dimorphic fungi from Ajellomycetaceae.</title>
        <authorList>
            <person name="Munoz J.F."/>
            <person name="Mcewen J.G."/>
            <person name="Clay O.K."/>
            <person name="Cuomo C.A."/>
        </authorList>
    </citation>
    <scope>NUCLEOTIDE SEQUENCE [LARGE SCALE GENOMIC DNA]</scope>
    <source>
        <strain evidence="8 9">UAMH7299</strain>
    </source>
</reference>
<comment type="caution">
    <text evidence="8">The sequence shown here is derived from an EMBL/GenBank/DDBJ whole genome shotgun (WGS) entry which is preliminary data.</text>
</comment>
<dbReference type="OrthoDB" id="5979581at2759"/>
<dbReference type="Proteomes" id="UP000224634">
    <property type="component" value="Unassembled WGS sequence"/>
</dbReference>
<dbReference type="SMART" id="SM00220">
    <property type="entry name" value="S_TKc"/>
    <property type="match status" value="1"/>
</dbReference>
<proteinExistence type="predicted"/>
<evidence type="ECO:0000313" key="8">
    <source>
        <dbReference type="EMBL" id="PGH17442.1"/>
    </source>
</evidence>
<dbReference type="EMBL" id="PDNA01000064">
    <property type="protein sequence ID" value="PGH17442.1"/>
    <property type="molecule type" value="Genomic_DNA"/>
</dbReference>
<dbReference type="AlphaFoldDB" id="A0A2B7Y9A1"/>
<dbReference type="PANTHER" id="PTHR45646:SF2">
    <property type="entry name" value="PROTEIN KINASE DOMAIN-CONTAINING PROTEIN"/>
    <property type="match status" value="1"/>
</dbReference>
<feature type="binding site" evidence="6">
    <location>
        <position position="93"/>
    </location>
    <ligand>
        <name>ATP</name>
        <dbReference type="ChEBI" id="CHEBI:30616"/>
    </ligand>
</feature>
<keyword evidence="9" id="KW-1185">Reference proteome</keyword>
<keyword evidence="5 6" id="KW-0067">ATP-binding</keyword>
<dbReference type="InterPro" id="IPR017441">
    <property type="entry name" value="Protein_kinase_ATP_BS"/>
</dbReference>
<keyword evidence="1 8" id="KW-0723">Serine/threonine-protein kinase</keyword>
<gene>
    <name evidence="8" type="ORF">AJ80_04812</name>
</gene>
<evidence type="ECO:0000256" key="4">
    <source>
        <dbReference type="ARBA" id="ARBA00022777"/>
    </source>
</evidence>
<evidence type="ECO:0000256" key="1">
    <source>
        <dbReference type="ARBA" id="ARBA00022527"/>
    </source>
</evidence>
<dbReference type="Pfam" id="PF00069">
    <property type="entry name" value="Pkinase"/>
    <property type="match status" value="2"/>
</dbReference>
<dbReference type="PANTHER" id="PTHR45646">
    <property type="entry name" value="SERINE/THREONINE-PROTEIN KINASE DOA-RELATED"/>
    <property type="match status" value="1"/>
</dbReference>
<keyword evidence="3 6" id="KW-0547">Nucleotide-binding</keyword>
<feature type="domain" description="Protein kinase" evidence="7">
    <location>
        <begin position="64"/>
        <end position="398"/>
    </location>
</feature>
<sequence>MPDMATIHQSSKNNDTADLGYFASTEVEDDELEENVEDWSRYYKKKTSRLFYPICVGDVLDKRYCIEHKLGHGGFATVWLAYDIQNKQNVALKILAAGEGEHEIQMHEEILQSVQDTSRLVTCLATFSLPGDNNCNHQVLVLPWRGGCLDDLRIKKMSMTARMSAAKQLLEALESLHKAGIVHRDLKDGNCFWGVVPLDDLSRRAKYQALGRPLKQVIWVEELWKPGEFVRPLAIPDDLRTDTFYLGDFGLAMKLGSSGAVIPDGRPPMQFCSPDRLHNKGPSIACDMWSYMCIFAELYLGHPIFSSFGTTHNMVGLLGPLPEEWKGDYLPPENSLDLWYDQDKKPSPSVNLHARIARARPDIDPIERDLVYSVMARGFNYSPEKRLTATQLLQDPSFKALLDRYC</sequence>
<keyword evidence="2" id="KW-0808">Transferase</keyword>
<dbReference type="GO" id="GO:0004674">
    <property type="term" value="F:protein serine/threonine kinase activity"/>
    <property type="evidence" value="ECO:0007669"/>
    <property type="project" value="UniProtKB-KW"/>
</dbReference>
<accession>A0A2B7Y9A1</accession>
<dbReference type="GO" id="GO:0005524">
    <property type="term" value="F:ATP binding"/>
    <property type="evidence" value="ECO:0007669"/>
    <property type="project" value="UniProtKB-UniRule"/>
</dbReference>
<evidence type="ECO:0000313" key="9">
    <source>
        <dbReference type="Proteomes" id="UP000224634"/>
    </source>
</evidence>
<evidence type="ECO:0000256" key="3">
    <source>
        <dbReference type="ARBA" id="ARBA00022741"/>
    </source>
</evidence>
<dbReference type="STRING" id="1447883.A0A2B7Y9A1"/>